<evidence type="ECO:0008006" key="5">
    <source>
        <dbReference type="Google" id="ProtNLM"/>
    </source>
</evidence>
<feature type="region of interest" description="Disordered" evidence="1">
    <location>
        <begin position="61"/>
        <end position="115"/>
    </location>
</feature>
<feature type="compositionally biased region" description="Basic and acidic residues" evidence="1">
    <location>
        <begin position="79"/>
        <end position="88"/>
    </location>
</feature>
<protein>
    <recommendedName>
        <fullName evidence="5">Energy transducer TonB</fullName>
    </recommendedName>
</protein>
<keyword evidence="2" id="KW-0472">Membrane</keyword>
<keyword evidence="2" id="KW-1133">Transmembrane helix</keyword>
<evidence type="ECO:0000256" key="1">
    <source>
        <dbReference type="SAM" id="MobiDB-lite"/>
    </source>
</evidence>
<feature type="region of interest" description="Disordered" evidence="1">
    <location>
        <begin position="130"/>
        <end position="164"/>
    </location>
</feature>
<evidence type="ECO:0000313" key="4">
    <source>
        <dbReference type="Proteomes" id="UP000283003"/>
    </source>
</evidence>
<sequence>MFFRVPSRAGSLIEQIRDQFGQRGASIALALLLEVALLLMLSTLGASIAGHKEPAVSLTSIDFRANPDQSETTPETSEPNEKTVDQANRDAQPQPIPEPPRPPEEQATPSDAPPLLLTPREMAAADIAKIRPRPATPATQGRAMIGPVAPRSSSDSQLVDGSGPNGEPLYAASWYRKPLDIELRGYLSTASGPGWGMIACRTAPEFRVEDCVGVGEYPEHSNIMRSVLAAAWQFQVRPPQIGGRAMIGEWVRIRIDYGIRQN</sequence>
<name>A0A437GUR1_9SPHN</name>
<accession>A0A437GUR1</accession>
<proteinExistence type="predicted"/>
<dbReference type="AlphaFoldDB" id="A0A437GUR1"/>
<feature type="transmembrane region" description="Helical" evidence="2">
    <location>
        <begin position="27"/>
        <end position="49"/>
    </location>
</feature>
<dbReference type="Proteomes" id="UP000283003">
    <property type="component" value="Unassembled WGS sequence"/>
</dbReference>
<evidence type="ECO:0000313" key="3">
    <source>
        <dbReference type="EMBL" id="RVQ65271.1"/>
    </source>
</evidence>
<evidence type="ECO:0000256" key="2">
    <source>
        <dbReference type="SAM" id="Phobius"/>
    </source>
</evidence>
<gene>
    <name evidence="3" type="ORF">EKN06_13605</name>
</gene>
<keyword evidence="2" id="KW-0812">Transmembrane</keyword>
<organism evidence="3 4">
    <name type="scientific">Croceicoccus ponticola</name>
    <dbReference type="NCBI Taxonomy" id="2217664"/>
    <lineage>
        <taxon>Bacteria</taxon>
        <taxon>Pseudomonadati</taxon>
        <taxon>Pseudomonadota</taxon>
        <taxon>Alphaproteobacteria</taxon>
        <taxon>Sphingomonadales</taxon>
        <taxon>Erythrobacteraceae</taxon>
        <taxon>Croceicoccus</taxon>
    </lineage>
</organism>
<comment type="caution">
    <text evidence="3">The sequence shown here is derived from an EMBL/GenBank/DDBJ whole genome shotgun (WGS) entry which is preliminary data.</text>
</comment>
<dbReference type="EMBL" id="RXOL01000008">
    <property type="protein sequence ID" value="RVQ65271.1"/>
    <property type="molecule type" value="Genomic_DNA"/>
</dbReference>
<dbReference type="OrthoDB" id="7410762at2"/>
<keyword evidence="4" id="KW-1185">Reference proteome</keyword>
<reference evidence="3 4" key="1">
    <citation type="submission" date="2018-12" db="EMBL/GenBank/DDBJ databases">
        <title>Croceicoccus ponticola sp. nov., a lipolytic bacterium isolated from seawater.</title>
        <authorList>
            <person name="Yoon J.-H."/>
        </authorList>
    </citation>
    <scope>NUCLEOTIDE SEQUENCE [LARGE SCALE GENOMIC DNA]</scope>
    <source>
        <strain evidence="3 4">GM-16</strain>
    </source>
</reference>